<organism evidence="3">
    <name type="scientific">Cacopsylla melanoneura</name>
    <dbReference type="NCBI Taxonomy" id="428564"/>
    <lineage>
        <taxon>Eukaryota</taxon>
        <taxon>Metazoa</taxon>
        <taxon>Ecdysozoa</taxon>
        <taxon>Arthropoda</taxon>
        <taxon>Hexapoda</taxon>
        <taxon>Insecta</taxon>
        <taxon>Pterygota</taxon>
        <taxon>Neoptera</taxon>
        <taxon>Paraneoptera</taxon>
        <taxon>Hemiptera</taxon>
        <taxon>Sternorrhyncha</taxon>
        <taxon>Psylloidea</taxon>
        <taxon>Psyllidae</taxon>
        <taxon>Psyllinae</taxon>
        <taxon>Cacopsylla</taxon>
    </lineage>
</organism>
<feature type="region of interest" description="Disordered" evidence="2">
    <location>
        <begin position="331"/>
        <end position="350"/>
    </location>
</feature>
<feature type="coiled-coil region" evidence="1">
    <location>
        <begin position="117"/>
        <end position="144"/>
    </location>
</feature>
<sequence>MKPIIFESLFRLMGGRRSKDRNEPSFKRSDSFKRISIKKNYLERGNKGRNPLSSKRKALPKAPPVIEEEISVVKPKEIVLTKCNKSSTNHSYNSTNNTNTTDSTKSDPPVIDYGQWIKSITEDCKEKEKQLKAEQAQKSRKQSVEDLTRTDSAISISLGRIWMDAPLAPRSLELPRPSSSSVELHPNGRRAHHSLESALKERCHTKPVERIVNKDLSCSKDSGFSLSISIPRLSEVKPVGIFRKNVYMRDRENRRFLCNANSASNKKRYSSDLYQVVVGRTPRSLKSLKLDPMIFVPPEKRKTIFTNTNTVKRRLAVQEIRDYSCPKDFQLIPDGDNEMKPKLENEDESDEDLYESISELSSSYKSSDDEDYVRRKAVKRKKSQRRNLKVLAKPNIHRAPSTLIKNRRLLKKPGMWKEHGYLSTVEKLV</sequence>
<keyword evidence="1" id="KW-0175">Coiled coil</keyword>
<evidence type="ECO:0000313" key="3">
    <source>
        <dbReference type="EMBL" id="CAG6733158.1"/>
    </source>
</evidence>
<feature type="region of interest" description="Disordered" evidence="2">
    <location>
        <begin position="37"/>
        <end position="61"/>
    </location>
</feature>
<feature type="compositionally biased region" description="Low complexity" evidence="2">
    <location>
        <begin position="86"/>
        <end position="107"/>
    </location>
</feature>
<evidence type="ECO:0000256" key="1">
    <source>
        <dbReference type="SAM" id="Coils"/>
    </source>
</evidence>
<protein>
    <submittedName>
        <fullName evidence="3">Uncharacterized protein</fullName>
    </submittedName>
</protein>
<feature type="region of interest" description="Disordered" evidence="2">
    <location>
        <begin position="86"/>
        <end position="110"/>
    </location>
</feature>
<reference evidence="3" key="1">
    <citation type="submission" date="2021-05" db="EMBL/GenBank/DDBJ databases">
        <authorList>
            <person name="Alioto T."/>
            <person name="Alioto T."/>
            <person name="Gomez Garrido J."/>
        </authorList>
    </citation>
    <scope>NUCLEOTIDE SEQUENCE</scope>
</reference>
<name>A0A8D8YQU3_9HEMI</name>
<evidence type="ECO:0000256" key="2">
    <source>
        <dbReference type="SAM" id="MobiDB-lite"/>
    </source>
</evidence>
<accession>A0A8D8YQU3</accession>
<dbReference type="AlphaFoldDB" id="A0A8D8YQU3"/>
<proteinExistence type="predicted"/>
<dbReference type="EMBL" id="HBUF01388965">
    <property type="protein sequence ID" value="CAG6733158.1"/>
    <property type="molecule type" value="Transcribed_RNA"/>
</dbReference>